<reference evidence="7" key="2">
    <citation type="submission" date="2020-09" db="EMBL/GenBank/DDBJ databases">
        <authorList>
            <person name="Sun Q."/>
            <person name="Zhou Y."/>
        </authorList>
    </citation>
    <scope>NUCLEOTIDE SEQUENCE</scope>
    <source>
        <strain evidence="7">CGMCC 1.15880</strain>
    </source>
</reference>
<feature type="transmembrane region" description="Helical" evidence="6">
    <location>
        <begin position="111"/>
        <end position="131"/>
    </location>
</feature>
<protein>
    <submittedName>
        <fullName evidence="7">Colicin V production protein CvpA</fullName>
    </submittedName>
</protein>
<comment type="caution">
    <text evidence="7">The sequence shown here is derived from an EMBL/GenBank/DDBJ whole genome shotgun (WGS) entry which is preliminary data.</text>
</comment>
<evidence type="ECO:0000256" key="2">
    <source>
        <dbReference type="ARBA" id="ARBA00022692"/>
    </source>
</evidence>
<dbReference type="Pfam" id="PF02674">
    <property type="entry name" value="Colicin_V"/>
    <property type="match status" value="1"/>
</dbReference>
<feature type="region of interest" description="Disordered" evidence="5">
    <location>
        <begin position="185"/>
        <end position="207"/>
    </location>
</feature>
<evidence type="ECO:0000256" key="1">
    <source>
        <dbReference type="ARBA" id="ARBA00004141"/>
    </source>
</evidence>
<accession>A0A916QYI0</accession>
<dbReference type="PANTHER" id="PTHR36926">
    <property type="entry name" value="COLICIN V PRODUCTION PROTEIN"/>
    <property type="match status" value="1"/>
</dbReference>
<reference evidence="7" key="1">
    <citation type="journal article" date="2014" name="Int. J. Syst. Evol. Microbiol.">
        <title>Complete genome sequence of Corynebacterium casei LMG S-19264T (=DSM 44701T), isolated from a smear-ripened cheese.</title>
        <authorList>
            <consortium name="US DOE Joint Genome Institute (JGI-PGF)"/>
            <person name="Walter F."/>
            <person name="Albersmeier A."/>
            <person name="Kalinowski J."/>
            <person name="Ruckert C."/>
        </authorList>
    </citation>
    <scope>NUCLEOTIDE SEQUENCE</scope>
    <source>
        <strain evidence="7">CGMCC 1.15880</strain>
    </source>
</reference>
<evidence type="ECO:0000256" key="3">
    <source>
        <dbReference type="ARBA" id="ARBA00022989"/>
    </source>
</evidence>
<dbReference type="RefSeq" id="WP_188675175.1">
    <property type="nucleotide sequence ID" value="NZ_BMKA01000003.1"/>
</dbReference>
<keyword evidence="3 6" id="KW-1133">Transmembrane helix</keyword>
<dbReference type="GO" id="GO:0009403">
    <property type="term" value="P:toxin biosynthetic process"/>
    <property type="evidence" value="ECO:0007669"/>
    <property type="project" value="InterPro"/>
</dbReference>
<dbReference type="PANTHER" id="PTHR36926:SF1">
    <property type="entry name" value="COLICIN V PRODUCTION PROTEIN"/>
    <property type="match status" value="1"/>
</dbReference>
<feature type="transmembrane region" description="Helical" evidence="6">
    <location>
        <begin position="31"/>
        <end position="48"/>
    </location>
</feature>
<dbReference type="EMBL" id="BMKA01000003">
    <property type="protein sequence ID" value="GGA21588.1"/>
    <property type="molecule type" value="Genomic_DNA"/>
</dbReference>
<name>A0A916QYI0_9RHOB</name>
<dbReference type="InterPro" id="IPR003825">
    <property type="entry name" value="Colicin-V_CvpA"/>
</dbReference>
<keyword evidence="8" id="KW-1185">Reference proteome</keyword>
<evidence type="ECO:0000256" key="4">
    <source>
        <dbReference type="ARBA" id="ARBA00023136"/>
    </source>
</evidence>
<dbReference type="GO" id="GO:0016020">
    <property type="term" value="C:membrane"/>
    <property type="evidence" value="ECO:0007669"/>
    <property type="project" value="UniProtKB-SubCell"/>
</dbReference>
<comment type="subcellular location">
    <subcellularLocation>
        <location evidence="1">Membrane</location>
        <topology evidence="1">Multi-pass membrane protein</topology>
    </subcellularLocation>
</comment>
<feature type="compositionally biased region" description="Polar residues" evidence="5">
    <location>
        <begin position="193"/>
        <end position="207"/>
    </location>
</feature>
<sequence length="207" mass="21736">MEGFTLVDGGVAVVVLISAILAYSRGFVREVLSIAGWIIAAVVAYVLTPQVEPLVKEIPVVSDIIGGSCVLSLIVAFAIIFAVALIVVSIFTPLFSGMIQQSAIGGVDQGIGFLFGVARGLLLVLIAFILYDNIFPAGDRLEIVENSKSRAVLSDSQARLAEMLPTEVPTWLQDRYESFVGTCGGVSDGPSDTGITTPPATDNSSET</sequence>
<proteinExistence type="predicted"/>
<evidence type="ECO:0000256" key="5">
    <source>
        <dbReference type="SAM" id="MobiDB-lite"/>
    </source>
</evidence>
<evidence type="ECO:0000313" key="7">
    <source>
        <dbReference type="EMBL" id="GGA21588.1"/>
    </source>
</evidence>
<evidence type="ECO:0000313" key="8">
    <source>
        <dbReference type="Proteomes" id="UP000628017"/>
    </source>
</evidence>
<dbReference type="Proteomes" id="UP000628017">
    <property type="component" value="Unassembled WGS sequence"/>
</dbReference>
<dbReference type="AlphaFoldDB" id="A0A916QYI0"/>
<gene>
    <name evidence="7" type="ORF">GCM10011498_22870</name>
</gene>
<feature type="transmembrane region" description="Helical" evidence="6">
    <location>
        <begin position="64"/>
        <end position="91"/>
    </location>
</feature>
<keyword evidence="2 6" id="KW-0812">Transmembrane</keyword>
<evidence type="ECO:0000256" key="6">
    <source>
        <dbReference type="SAM" id="Phobius"/>
    </source>
</evidence>
<keyword evidence="4 6" id="KW-0472">Membrane</keyword>
<organism evidence="7 8">
    <name type="scientific">Neptunicoccus cionae</name>
    <dbReference type="NCBI Taxonomy" id="2035344"/>
    <lineage>
        <taxon>Bacteria</taxon>
        <taxon>Pseudomonadati</taxon>
        <taxon>Pseudomonadota</taxon>
        <taxon>Alphaproteobacteria</taxon>
        <taxon>Rhodobacterales</taxon>
        <taxon>Paracoccaceae</taxon>
        <taxon>Neptunicoccus</taxon>
    </lineage>
</organism>
<dbReference type="InterPro" id="IPR052719">
    <property type="entry name" value="CvpA-like"/>
</dbReference>
<feature type="transmembrane region" description="Helical" evidence="6">
    <location>
        <begin position="6"/>
        <end position="24"/>
    </location>
</feature>